<feature type="compositionally biased region" description="Basic residues" evidence="1">
    <location>
        <begin position="105"/>
        <end position="127"/>
    </location>
</feature>
<proteinExistence type="predicted"/>
<protein>
    <submittedName>
        <fullName evidence="2">Uncharacterized protein</fullName>
    </submittedName>
</protein>
<feature type="region of interest" description="Disordered" evidence="1">
    <location>
        <begin position="72"/>
        <end position="138"/>
    </location>
</feature>
<evidence type="ECO:0000256" key="1">
    <source>
        <dbReference type="SAM" id="MobiDB-lite"/>
    </source>
</evidence>
<reference evidence="2" key="1">
    <citation type="submission" date="2023-04" db="EMBL/GenBank/DDBJ databases">
        <authorList>
            <consortium name="ELIXIR-Norway"/>
        </authorList>
    </citation>
    <scope>NUCLEOTIDE SEQUENCE [LARGE SCALE GENOMIC DNA]</scope>
</reference>
<evidence type="ECO:0000313" key="2">
    <source>
        <dbReference type="EMBL" id="CAI9171348.1"/>
    </source>
</evidence>
<feature type="region of interest" description="Disordered" evidence="1">
    <location>
        <begin position="16"/>
        <end position="58"/>
    </location>
</feature>
<accession>A0ABN8ZFI3</accession>
<keyword evidence="3" id="KW-1185">Reference proteome</keyword>
<organism evidence="2 3">
    <name type="scientific">Rangifer tarandus platyrhynchus</name>
    <name type="common">Svalbard reindeer</name>
    <dbReference type="NCBI Taxonomy" id="3082113"/>
    <lineage>
        <taxon>Eukaryota</taxon>
        <taxon>Metazoa</taxon>
        <taxon>Chordata</taxon>
        <taxon>Craniata</taxon>
        <taxon>Vertebrata</taxon>
        <taxon>Euteleostomi</taxon>
        <taxon>Mammalia</taxon>
        <taxon>Eutheria</taxon>
        <taxon>Laurasiatheria</taxon>
        <taxon>Artiodactyla</taxon>
        <taxon>Ruminantia</taxon>
        <taxon>Pecora</taxon>
        <taxon>Cervidae</taxon>
        <taxon>Odocoileinae</taxon>
        <taxon>Rangifer</taxon>
    </lineage>
</organism>
<dbReference type="EMBL" id="OX459966">
    <property type="protein sequence ID" value="CAI9171348.1"/>
    <property type="molecule type" value="Genomic_DNA"/>
</dbReference>
<name>A0ABN8ZFI3_RANTA</name>
<evidence type="ECO:0000313" key="3">
    <source>
        <dbReference type="Proteomes" id="UP001176941"/>
    </source>
</evidence>
<dbReference type="Proteomes" id="UP001176941">
    <property type="component" value="Chromosome 30"/>
</dbReference>
<gene>
    <name evidence="2" type="ORF">MRATA1EN1_LOCUS20310</name>
</gene>
<sequence length="152" mass="15621">MPGAKAEDTALEVALRDNSGLPGTPGLFLGRPGTPEQDKGKVSSELETGSRSADRGGLRGAELAARVAFSGHQEVGGGRSLERNTQKNPPRGALTTVTPPARGRQGGRRGAARTAPRKAGSRFRRAGAGRGAPGSRGACRRFRLVRGAAAAE</sequence>